<dbReference type="Pfam" id="PF10282">
    <property type="entry name" value="Lactonase"/>
    <property type="match status" value="1"/>
</dbReference>
<evidence type="ECO:0000256" key="2">
    <source>
        <dbReference type="SAM" id="MobiDB-lite"/>
    </source>
</evidence>
<dbReference type="InterPro" id="IPR019405">
    <property type="entry name" value="Lactonase_7-beta_prop"/>
</dbReference>
<dbReference type="RefSeq" id="WP_188961479.1">
    <property type="nucleotide sequence ID" value="NZ_BMOE01000003.1"/>
</dbReference>
<feature type="region of interest" description="Disordered" evidence="2">
    <location>
        <begin position="142"/>
        <end position="166"/>
    </location>
</feature>
<evidence type="ECO:0000313" key="3">
    <source>
        <dbReference type="EMBL" id="GGJ70126.1"/>
    </source>
</evidence>
<comment type="caution">
    <text evidence="3">The sequence shown here is derived from an EMBL/GenBank/DDBJ whole genome shotgun (WGS) entry which is preliminary data.</text>
</comment>
<dbReference type="PANTHER" id="PTHR30344">
    <property type="entry name" value="6-PHOSPHOGLUCONOLACTONASE-RELATED"/>
    <property type="match status" value="1"/>
</dbReference>
<accession>A0A917UN39</accession>
<dbReference type="SUPFAM" id="SSF51004">
    <property type="entry name" value="C-terminal (heme d1) domain of cytochrome cd1-nitrite reductase"/>
    <property type="match status" value="1"/>
</dbReference>
<keyword evidence="4" id="KW-1185">Reference proteome</keyword>
<dbReference type="InterPro" id="IPR011048">
    <property type="entry name" value="Haem_d1_sf"/>
</dbReference>
<dbReference type="EMBL" id="BMOE01000003">
    <property type="protein sequence ID" value="GGJ70126.1"/>
    <property type="molecule type" value="Genomic_DNA"/>
</dbReference>
<dbReference type="AlphaFoldDB" id="A0A917UN39"/>
<dbReference type="InterPro" id="IPR015943">
    <property type="entry name" value="WD40/YVTN_repeat-like_dom_sf"/>
</dbReference>
<name>A0A917UN39_9DEIO</name>
<evidence type="ECO:0000256" key="1">
    <source>
        <dbReference type="ARBA" id="ARBA00005564"/>
    </source>
</evidence>
<dbReference type="Gene3D" id="2.130.10.10">
    <property type="entry name" value="YVTN repeat-like/Quinoprotein amine dehydrogenase"/>
    <property type="match status" value="1"/>
</dbReference>
<dbReference type="Proteomes" id="UP000635726">
    <property type="component" value="Unassembled WGS sequence"/>
</dbReference>
<comment type="similarity">
    <text evidence="1">Belongs to the cycloisomerase 2 family.</text>
</comment>
<dbReference type="GO" id="GO:0017057">
    <property type="term" value="F:6-phosphogluconolactonase activity"/>
    <property type="evidence" value="ECO:0007669"/>
    <property type="project" value="TreeGrafter"/>
</dbReference>
<sequence length="359" mass="37469">MTTHLDFLVGSYTRPEGHVPHPDGLGVTRHRLDLHSGEVTPLGTLLEAPNPTWLALHPDGEVLYTVHELDPGEVRAYRLGPDGTARHLVTRASGGAYPVHAELDAARAALLCVNYGIGAALARFTLGTDGQPDEAQVLAHVQGHGPDASRQDAPHPHSVTVSPDGRHAWVPDLGSDRVWTVDLRAAPGTPAGTLTLPPGSGPRHLAFTPDGRHAVLTLELTASVALLARDPDTGAPHTLQVLPLPVPAGAKADASSVAVSPDGRFAYVASRGSDELHVLATGTGDPATGTATSLSAIQAVPTLGRTPRAHVLSPDGRFLIVGNQDSSTLAVYRRDPETGHLADGRTFPCPTPACFAFLP</sequence>
<gene>
    <name evidence="3" type="ORF">GCM10008939_13180</name>
</gene>
<reference evidence="3" key="1">
    <citation type="journal article" date="2014" name="Int. J. Syst. Evol. Microbiol.">
        <title>Complete genome sequence of Corynebacterium casei LMG S-19264T (=DSM 44701T), isolated from a smear-ripened cheese.</title>
        <authorList>
            <consortium name="US DOE Joint Genome Institute (JGI-PGF)"/>
            <person name="Walter F."/>
            <person name="Albersmeier A."/>
            <person name="Kalinowski J."/>
            <person name="Ruckert C."/>
        </authorList>
    </citation>
    <scope>NUCLEOTIDE SEQUENCE</scope>
    <source>
        <strain evidence="3">JCM 14371</strain>
    </source>
</reference>
<evidence type="ECO:0008006" key="5">
    <source>
        <dbReference type="Google" id="ProtNLM"/>
    </source>
</evidence>
<evidence type="ECO:0000313" key="4">
    <source>
        <dbReference type="Proteomes" id="UP000635726"/>
    </source>
</evidence>
<dbReference type="InterPro" id="IPR050282">
    <property type="entry name" value="Cycloisomerase_2"/>
</dbReference>
<protein>
    <recommendedName>
        <fullName evidence="5">6-phosphogluconolactonase</fullName>
    </recommendedName>
</protein>
<organism evidence="3 4">
    <name type="scientific">Deinococcus aquiradiocola</name>
    <dbReference type="NCBI Taxonomy" id="393059"/>
    <lineage>
        <taxon>Bacteria</taxon>
        <taxon>Thermotogati</taxon>
        <taxon>Deinococcota</taxon>
        <taxon>Deinococci</taxon>
        <taxon>Deinococcales</taxon>
        <taxon>Deinococcaceae</taxon>
        <taxon>Deinococcus</taxon>
    </lineage>
</organism>
<dbReference type="PANTHER" id="PTHR30344:SF1">
    <property type="entry name" value="6-PHOSPHOGLUCONOLACTONASE"/>
    <property type="match status" value="1"/>
</dbReference>
<reference evidence="3" key="2">
    <citation type="submission" date="2020-09" db="EMBL/GenBank/DDBJ databases">
        <authorList>
            <person name="Sun Q."/>
            <person name="Ohkuma M."/>
        </authorList>
    </citation>
    <scope>NUCLEOTIDE SEQUENCE</scope>
    <source>
        <strain evidence="3">JCM 14371</strain>
    </source>
</reference>
<proteinExistence type="inferred from homology"/>